<dbReference type="RefSeq" id="XP_025417765.1">
    <property type="nucleotide sequence ID" value="XM_025561980.1"/>
</dbReference>
<gene>
    <name evidence="3" type="primary">LOC112688669</name>
</gene>
<dbReference type="OrthoDB" id="6605882at2759"/>
<dbReference type="GeneID" id="112688669"/>
<feature type="region of interest" description="Disordered" evidence="1">
    <location>
        <begin position="754"/>
        <end position="782"/>
    </location>
</feature>
<protein>
    <submittedName>
        <fullName evidence="3">LOW QUALITY PROTEIN: uncharacterized protein LOC112688669</fullName>
    </submittedName>
</protein>
<feature type="region of interest" description="Disordered" evidence="1">
    <location>
        <begin position="622"/>
        <end position="650"/>
    </location>
</feature>
<evidence type="ECO:0000256" key="1">
    <source>
        <dbReference type="SAM" id="MobiDB-lite"/>
    </source>
</evidence>
<keyword evidence="2" id="KW-1185">Reference proteome</keyword>
<dbReference type="AlphaFoldDB" id="A0A8B8G503"/>
<name>A0A8B8G503_9HEMI</name>
<reference evidence="3" key="1">
    <citation type="submission" date="2025-08" db="UniProtKB">
        <authorList>
            <consortium name="RefSeq"/>
        </authorList>
    </citation>
    <scope>IDENTIFICATION</scope>
    <source>
        <tissue evidence="3">Whole body</tissue>
    </source>
</reference>
<evidence type="ECO:0000313" key="3">
    <source>
        <dbReference type="RefSeq" id="XP_025417765.1"/>
    </source>
</evidence>
<accession>A0A8B8G503</accession>
<evidence type="ECO:0000313" key="2">
    <source>
        <dbReference type="Proteomes" id="UP000694846"/>
    </source>
</evidence>
<organism evidence="2 3">
    <name type="scientific">Sipha flava</name>
    <name type="common">yellow sugarcane aphid</name>
    <dbReference type="NCBI Taxonomy" id="143950"/>
    <lineage>
        <taxon>Eukaryota</taxon>
        <taxon>Metazoa</taxon>
        <taxon>Ecdysozoa</taxon>
        <taxon>Arthropoda</taxon>
        <taxon>Hexapoda</taxon>
        <taxon>Insecta</taxon>
        <taxon>Pterygota</taxon>
        <taxon>Neoptera</taxon>
        <taxon>Paraneoptera</taxon>
        <taxon>Hemiptera</taxon>
        <taxon>Sternorrhyncha</taxon>
        <taxon>Aphidomorpha</taxon>
        <taxon>Aphidoidea</taxon>
        <taxon>Aphididae</taxon>
        <taxon>Sipha</taxon>
    </lineage>
</organism>
<proteinExistence type="predicted"/>
<dbReference type="Proteomes" id="UP000694846">
    <property type="component" value="Unplaced"/>
</dbReference>
<sequence>MLPNTIALSSTLPRVKNKNYSQNVECVSYSKSVDFQRDRKSWPLPQVVECVALDTVSHISPSESVNESNIVDSIPLHNGCVTVFQAENVQTDSKKDLFFDDSPTNNATNVLKIVLPLVNENVPLSCQSPTVVEDELLPKLFSVNNNVQYSPKHCEDVPVCVSKYVNNRNHSLPEDNELNRFSSTFENIKSLLKEGLVDGLDEMPPDFLPPNPPLLYRVSSLPNLSHDSTKNYNSCSYLTMCATKHELFMNKLCKNIAKHDMSVQVSTELFKTQNEKIYVDTSCQTEDIFLNCQVNDEVLTKDTDHNFCHTSSNILYEEHEMKINADNEIQCDLGNDSIGYTNVFNKEFEHKTHVENDCTNTGYTNINIFNIECETKTNEEENCASFDYVNTNILHNEHEVNANEEDCTSVGYININAFITQKKKTDIEDGFTNVSYTKITTFNKENKIKSDIENCTNIDYTNMNVIDNGNEVGINDDELCSKINCTNMNLFDKEHEVKTNGEDCVDIGYTNFRLYDKGLEVDSNDDCENYANANILEEFVNEQLSLNNTDGDFDSFLFGPLPPSPIEENVSELPIINNVETKRENSAPVPFIFDVHKNQPSTSIIKSRSIDAEFSHNFQQHQKIGTRSVQSERRTYPSEIPISDGYPKPLMPKSSIHPSTIEKLSDISSSLPDTPLLGRCDFPRQYSATGTKTMTQMSNSLSINMRGAGHGSSIGLGQAMAGAELLHLNGPGRGWYPRQRQFRPVSVEQLDKLASKSPVGHSQWDSREGHKPVTLPPNLTPKFFHRSPREALRRVTSLLIRKGNTNKNNKSKTVFSSSVIGPHGDISEECVTSQAKRGFFKSLWRK</sequence>